<evidence type="ECO:0000256" key="1">
    <source>
        <dbReference type="ARBA" id="ARBA00000085"/>
    </source>
</evidence>
<evidence type="ECO:0000256" key="5">
    <source>
        <dbReference type="PROSITE-ProRule" id="PRU00169"/>
    </source>
</evidence>
<proteinExistence type="predicted"/>
<keyword evidence="3" id="KW-0808">Transferase</keyword>
<sequence length="216" mass="22909">MLDGRDGVEIVVEDEGTGMTAEAIEKAFEPFFTTKEVGRGTGLGLSQVHGFIKAAGGTVSIASEIGSGTHIHLLLPRADRETAAIGNTTEGPGADLTGKKVLLVEDDPALNELIGQMLEERGCKASSARSGSDGLHMIRSESFDIVLSDMVMPGPLGGLNLAREARKQHPDLPIVLMTGFSEAARAAVSEGFPLLRKPFRVPEMEKAFTPLLRMGK</sequence>
<dbReference type="SUPFAM" id="SSF52172">
    <property type="entry name" value="CheY-like"/>
    <property type="match status" value="1"/>
</dbReference>
<feature type="domain" description="Response regulatory" evidence="7">
    <location>
        <begin position="100"/>
        <end position="212"/>
    </location>
</feature>
<dbReference type="PANTHER" id="PTHR43047:SF72">
    <property type="entry name" value="OSMOSENSING HISTIDINE PROTEIN KINASE SLN1"/>
    <property type="match status" value="1"/>
</dbReference>
<dbReference type="GO" id="GO:0000155">
    <property type="term" value="F:phosphorelay sensor kinase activity"/>
    <property type="evidence" value="ECO:0007669"/>
    <property type="project" value="TreeGrafter"/>
</dbReference>
<keyword evidence="5" id="KW-0597">Phosphoprotein</keyword>
<dbReference type="SUPFAM" id="SSF55874">
    <property type="entry name" value="ATPase domain of HSP90 chaperone/DNA topoisomerase II/histidine kinase"/>
    <property type="match status" value="1"/>
</dbReference>
<dbReference type="GO" id="GO:0009927">
    <property type="term" value="F:histidine phosphotransfer kinase activity"/>
    <property type="evidence" value="ECO:0007669"/>
    <property type="project" value="TreeGrafter"/>
</dbReference>
<comment type="caution">
    <text evidence="8">The sequence shown here is derived from an EMBL/GenBank/DDBJ whole genome shotgun (WGS) entry which is preliminary data.</text>
</comment>
<dbReference type="Proteomes" id="UP000466966">
    <property type="component" value="Unassembled WGS sequence"/>
</dbReference>
<dbReference type="Pfam" id="PF02518">
    <property type="entry name" value="HATPase_c"/>
    <property type="match status" value="1"/>
</dbReference>
<protein>
    <recommendedName>
        <fullName evidence="2">histidine kinase</fullName>
        <ecNumber evidence="2">2.7.13.3</ecNumber>
    </recommendedName>
</protein>
<dbReference type="InterPro" id="IPR036890">
    <property type="entry name" value="HATPase_C_sf"/>
</dbReference>
<accession>A0A844YYL1</accession>
<evidence type="ECO:0000313" key="8">
    <source>
        <dbReference type="EMBL" id="MXO71871.1"/>
    </source>
</evidence>
<dbReference type="PROSITE" id="PS50109">
    <property type="entry name" value="HIS_KIN"/>
    <property type="match status" value="1"/>
</dbReference>
<dbReference type="InterPro" id="IPR004358">
    <property type="entry name" value="Sig_transdc_His_kin-like_C"/>
</dbReference>
<name>A0A844YYL1_9SPHN</name>
<evidence type="ECO:0000259" key="6">
    <source>
        <dbReference type="PROSITE" id="PS50109"/>
    </source>
</evidence>
<dbReference type="EMBL" id="WTYV01000003">
    <property type="protein sequence ID" value="MXO71871.1"/>
    <property type="molecule type" value="Genomic_DNA"/>
</dbReference>
<dbReference type="OrthoDB" id="9796100at2"/>
<evidence type="ECO:0000313" key="9">
    <source>
        <dbReference type="Proteomes" id="UP000466966"/>
    </source>
</evidence>
<evidence type="ECO:0000259" key="7">
    <source>
        <dbReference type="PROSITE" id="PS50110"/>
    </source>
</evidence>
<organism evidence="8 9">
    <name type="scientific">Alteraurantiacibacter buctensis</name>
    <dbReference type="NCBI Taxonomy" id="1503981"/>
    <lineage>
        <taxon>Bacteria</taxon>
        <taxon>Pseudomonadati</taxon>
        <taxon>Pseudomonadota</taxon>
        <taxon>Alphaproteobacteria</taxon>
        <taxon>Sphingomonadales</taxon>
        <taxon>Erythrobacteraceae</taxon>
        <taxon>Alteraurantiacibacter</taxon>
    </lineage>
</organism>
<gene>
    <name evidence="8" type="ORF">GRI99_09515</name>
</gene>
<dbReference type="Pfam" id="PF00072">
    <property type="entry name" value="Response_reg"/>
    <property type="match status" value="1"/>
</dbReference>
<dbReference type="PANTHER" id="PTHR43047">
    <property type="entry name" value="TWO-COMPONENT HISTIDINE PROTEIN KINASE"/>
    <property type="match status" value="1"/>
</dbReference>
<dbReference type="InterPro" id="IPR003594">
    <property type="entry name" value="HATPase_dom"/>
</dbReference>
<feature type="domain" description="Histidine kinase" evidence="6">
    <location>
        <begin position="1"/>
        <end position="79"/>
    </location>
</feature>
<evidence type="ECO:0000256" key="4">
    <source>
        <dbReference type="ARBA" id="ARBA00022777"/>
    </source>
</evidence>
<dbReference type="InterPro" id="IPR011006">
    <property type="entry name" value="CheY-like_superfamily"/>
</dbReference>
<dbReference type="RefSeq" id="WP_160771807.1">
    <property type="nucleotide sequence ID" value="NZ_WTYV01000003.1"/>
</dbReference>
<evidence type="ECO:0000256" key="3">
    <source>
        <dbReference type="ARBA" id="ARBA00022679"/>
    </source>
</evidence>
<dbReference type="PROSITE" id="PS50110">
    <property type="entry name" value="RESPONSE_REGULATORY"/>
    <property type="match status" value="1"/>
</dbReference>
<feature type="modified residue" description="4-aspartylphosphate" evidence="5">
    <location>
        <position position="149"/>
    </location>
</feature>
<dbReference type="EC" id="2.7.13.3" evidence="2"/>
<keyword evidence="4" id="KW-0418">Kinase</keyword>
<evidence type="ECO:0000256" key="2">
    <source>
        <dbReference type="ARBA" id="ARBA00012438"/>
    </source>
</evidence>
<dbReference type="PRINTS" id="PR00344">
    <property type="entry name" value="BCTRLSENSOR"/>
</dbReference>
<dbReference type="InterPro" id="IPR005467">
    <property type="entry name" value="His_kinase_dom"/>
</dbReference>
<dbReference type="Gene3D" id="3.40.50.2300">
    <property type="match status" value="1"/>
</dbReference>
<dbReference type="SMART" id="SM00448">
    <property type="entry name" value="REC"/>
    <property type="match status" value="1"/>
</dbReference>
<keyword evidence="9" id="KW-1185">Reference proteome</keyword>
<dbReference type="Gene3D" id="3.30.565.10">
    <property type="entry name" value="Histidine kinase-like ATPase, C-terminal domain"/>
    <property type="match status" value="1"/>
</dbReference>
<dbReference type="GO" id="GO:0005886">
    <property type="term" value="C:plasma membrane"/>
    <property type="evidence" value="ECO:0007669"/>
    <property type="project" value="TreeGrafter"/>
</dbReference>
<dbReference type="InterPro" id="IPR001789">
    <property type="entry name" value="Sig_transdc_resp-reg_receiver"/>
</dbReference>
<dbReference type="AlphaFoldDB" id="A0A844YYL1"/>
<comment type="catalytic activity">
    <reaction evidence="1">
        <text>ATP + protein L-histidine = ADP + protein N-phospho-L-histidine.</text>
        <dbReference type="EC" id="2.7.13.3"/>
    </reaction>
</comment>
<reference evidence="8 9" key="1">
    <citation type="submission" date="2019-12" db="EMBL/GenBank/DDBJ databases">
        <title>Genomic-based taxomic classification of the family Erythrobacteraceae.</title>
        <authorList>
            <person name="Xu L."/>
        </authorList>
    </citation>
    <scope>NUCLEOTIDE SEQUENCE [LARGE SCALE GENOMIC DNA]</scope>
    <source>
        <strain evidence="8 9">M0322</strain>
    </source>
</reference>